<dbReference type="SUPFAM" id="SSF46689">
    <property type="entry name" value="Homeodomain-like"/>
    <property type="match status" value="1"/>
</dbReference>
<comment type="caution">
    <text evidence="5">The sequence shown here is derived from an EMBL/GenBank/DDBJ whole genome shotgun (WGS) entry which is preliminary data.</text>
</comment>
<keyword evidence="2" id="KW-0238">DNA-binding</keyword>
<dbReference type="GO" id="GO:0000976">
    <property type="term" value="F:transcription cis-regulatory region binding"/>
    <property type="evidence" value="ECO:0007669"/>
    <property type="project" value="TreeGrafter"/>
</dbReference>
<gene>
    <name evidence="5" type="ORF">DFR76_102622</name>
</gene>
<sequence length="223" mass="24516">MTESKLEHMADVNRAQRAYRSPVREEAARRTRDIVVRAAAEVFAERGYAGATIDQIATNAGVSRPTVFAAGNKAQLFALAHQFTADGGDAAEVGSTITEILTIADPRQLLEQFAANTAALMRRVRPLQVVLEQAAGTDPDLADLLRSTQQKLLETAGCVVAAIEATGSLRQGIEARAATDVLWLQLQHTNYQRLVDERGWSHQDFERWHATTMITTLLEPKHE</sequence>
<dbReference type="GO" id="GO:0003700">
    <property type="term" value="F:DNA-binding transcription factor activity"/>
    <property type="evidence" value="ECO:0007669"/>
    <property type="project" value="TreeGrafter"/>
</dbReference>
<accession>A0A370IDK1</accession>
<dbReference type="STRING" id="1210086.GCA_001613105_01198"/>
<evidence type="ECO:0000256" key="1">
    <source>
        <dbReference type="ARBA" id="ARBA00023015"/>
    </source>
</evidence>
<keyword evidence="1" id="KW-0805">Transcription regulation</keyword>
<protein>
    <submittedName>
        <fullName evidence="5">TetR family transcriptional regulator</fullName>
    </submittedName>
</protein>
<dbReference type="InterPro" id="IPR036271">
    <property type="entry name" value="Tet_transcr_reg_TetR-rel_C_sf"/>
</dbReference>
<feature type="domain" description="HTH tetR-type" evidence="4">
    <location>
        <begin position="36"/>
        <end position="78"/>
    </location>
</feature>
<dbReference type="Gene3D" id="1.10.10.60">
    <property type="entry name" value="Homeodomain-like"/>
    <property type="match status" value="1"/>
</dbReference>
<evidence type="ECO:0000259" key="4">
    <source>
        <dbReference type="Pfam" id="PF00440"/>
    </source>
</evidence>
<dbReference type="InterPro" id="IPR001647">
    <property type="entry name" value="HTH_TetR"/>
</dbReference>
<dbReference type="Proteomes" id="UP000254869">
    <property type="component" value="Unassembled WGS sequence"/>
</dbReference>
<dbReference type="PANTHER" id="PTHR30055:SF234">
    <property type="entry name" value="HTH-TYPE TRANSCRIPTIONAL REGULATOR BETI"/>
    <property type="match status" value="1"/>
</dbReference>
<evidence type="ECO:0000313" key="5">
    <source>
        <dbReference type="EMBL" id="RDI68221.1"/>
    </source>
</evidence>
<dbReference type="EMBL" id="QQBC01000002">
    <property type="protein sequence ID" value="RDI68221.1"/>
    <property type="molecule type" value="Genomic_DNA"/>
</dbReference>
<dbReference type="Pfam" id="PF00440">
    <property type="entry name" value="TetR_N"/>
    <property type="match status" value="1"/>
</dbReference>
<evidence type="ECO:0000313" key="6">
    <source>
        <dbReference type="Proteomes" id="UP000254869"/>
    </source>
</evidence>
<dbReference type="SUPFAM" id="SSF48498">
    <property type="entry name" value="Tetracyclin repressor-like, C-terminal domain"/>
    <property type="match status" value="1"/>
</dbReference>
<proteinExistence type="predicted"/>
<dbReference type="InterPro" id="IPR050109">
    <property type="entry name" value="HTH-type_TetR-like_transc_reg"/>
</dbReference>
<keyword evidence="3" id="KW-0804">Transcription</keyword>
<reference evidence="5 6" key="1">
    <citation type="submission" date="2018-07" db="EMBL/GenBank/DDBJ databases">
        <title>Genomic Encyclopedia of Type Strains, Phase IV (KMG-IV): sequencing the most valuable type-strain genomes for metagenomic binning, comparative biology and taxonomic classification.</title>
        <authorList>
            <person name="Goeker M."/>
        </authorList>
    </citation>
    <scope>NUCLEOTIDE SEQUENCE [LARGE SCALE GENOMIC DNA]</scope>
    <source>
        <strain evidence="5 6">DSM 44290</strain>
    </source>
</reference>
<organism evidence="5 6">
    <name type="scientific">Nocardia pseudobrasiliensis</name>
    <dbReference type="NCBI Taxonomy" id="45979"/>
    <lineage>
        <taxon>Bacteria</taxon>
        <taxon>Bacillati</taxon>
        <taxon>Actinomycetota</taxon>
        <taxon>Actinomycetes</taxon>
        <taxon>Mycobacteriales</taxon>
        <taxon>Nocardiaceae</taxon>
        <taxon>Nocardia</taxon>
    </lineage>
</organism>
<evidence type="ECO:0000256" key="3">
    <source>
        <dbReference type="ARBA" id="ARBA00023163"/>
    </source>
</evidence>
<dbReference type="PANTHER" id="PTHR30055">
    <property type="entry name" value="HTH-TYPE TRANSCRIPTIONAL REGULATOR RUTR"/>
    <property type="match status" value="1"/>
</dbReference>
<dbReference type="InterPro" id="IPR009057">
    <property type="entry name" value="Homeodomain-like_sf"/>
</dbReference>
<name>A0A370IDK1_9NOCA</name>
<evidence type="ECO:0000256" key="2">
    <source>
        <dbReference type="ARBA" id="ARBA00023125"/>
    </source>
</evidence>
<dbReference type="AlphaFoldDB" id="A0A370IDK1"/>
<keyword evidence="6" id="KW-1185">Reference proteome</keyword>
<dbReference type="Gene3D" id="1.10.357.10">
    <property type="entry name" value="Tetracycline Repressor, domain 2"/>
    <property type="match status" value="1"/>
</dbReference>